<evidence type="ECO:0000313" key="3">
    <source>
        <dbReference type="Proteomes" id="UP000830401"/>
    </source>
</evidence>
<dbReference type="RefSeq" id="WP_245127070.1">
    <property type="nucleotide sequence ID" value="NZ_CP095065.1"/>
</dbReference>
<proteinExistence type="predicted"/>
<evidence type="ECO:0000256" key="1">
    <source>
        <dbReference type="SAM" id="SignalP"/>
    </source>
</evidence>
<reference evidence="2" key="1">
    <citation type="submission" date="2022-04" db="EMBL/GenBank/DDBJ databases">
        <title>Hymenobacter sp. isolated from the air.</title>
        <authorList>
            <person name="Won M."/>
            <person name="Lee C.-M."/>
            <person name="Woen H.-Y."/>
            <person name="Kwon S.-W."/>
        </authorList>
    </citation>
    <scope>NUCLEOTIDE SEQUENCE</scope>
    <source>
        <strain evidence="2">5420S-77</strain>
        <plasmid evidence="2">unnamed4</plasmid>
    </source>
</reference>
<protein>
    <submittedName>
        <fullName evidence="2">Uncharacterized protein</fullName>
    </submittedName>
</protein>
<feature type="chain" id="PRO_5046014502" evidence="1">
    <location>
        <begin position="20"/>
        <end position="125"/>
    </location>
</feature>
<geneLocation type="plasmid" evidence="2 3">
    <name>unnamed4</name>
</geneLocation>
<dbReference type="Proteomes" id="UP000830401">
    <property type="component" value="Plasmid unnamed4"/>
</dbReference>
<sequence length="125" mass="14527">MMLLSLCFALRLLPWPLCAERYSIQRVSESPHRLLFFVGTLSLNSCDSTFVLTRFTFATPPSKHAVPIGKETQSGSYSLRKQQLLLTVTAGDLPHQPIYFNRRGRRLYYYEPYQVGKNRAAWRKR</sequence>
<evidence type="ECO:0000313" key="2">
    <source>
        <dbReference type="EMBL" id="UOQ69320.1"/>
    </source>
</evidence>
<keyword evidence="1" id="KW-0732">Signal</keyword>
<organism evidence="2 3">
    <name type="scientific">Hymenobacter volaticus</name>
    <dbReference type="NCBI Taxonomy" id="2932254"/>
    <lineage>
        <taxon>Bacteria</taxon>
        <taxon>Pseudomonadati</taxon>
        <taxon>Bacteroidota</taxon>
        <taxon>Cytophagia</taxon>
        <taxon>Cytophagales</taxon>
        <taxon>Hymenobacteraceae</taxon>
        <taxon>Hymenobacter</taxon>
    </lineage>
</organism>
<keyword evidence="2" id="KW-0614">Plasmid</keyword>
<name>A0ABY4GEU9_9BACT</name>
<dbReference type="EMBL" id="CP095065">
    <property type="protein sequence ID" value="UOQ69320.1"/>
    <property type="molecule type" value="Genomic_DNA"/>
</dbReference>
<gene>
    <name evidence="2" type="ORF">MUN86_26860</name>
</gene>
<keyword evidence="3" id="KW-1185">Reference proteome</keyword>
<feature type="signal peptide" evidence="1">
    <location>
        <begin position="1"/>
        <end position="19"/>
    </location>
</feature>
<accession>A0ABY4GEU9</accession>